<evidence type="ECO:0000313" key="8">
    <source>
        <dbReference type="EMBL" id="JAT50113.1"/>
    </source>
</evidence>
<evidence type="ECO:0000256" key="3">
    <source>
        <dbReference type="ARBA" id="ARBA00023125"/>
    </source>
</evidence>
<dbReference type="CDD" id="cd00018">
    <property type="entry name" value="AP2"/>
    <property type="match status" value="1"/>
</dbReference>
<keyword evidence="5" id="KW-0539">Nucleus</keyword>
<evidence type="ECO:0000256" key="2">
    <source>
        <dbReference type="ARBA" id="ARBA00023015"/>
    </source>
</evidence>
<dbReference type="PANTHER" id="PTHR31190:SF110">
    <property type="entry name" value="OS07G0227600 PROTEIN"/>
    <property type="match status" value="1"/>
</dbReference>
<reference evidence="8" key="1">
    <citation type="submission" date="2015-07" db="EMBL/GenBank/DDBJ databases">
        <title>Transcriptome Assembly of Anthurium amnicola.</title>
        <authorList>
            <person name="Suzuki J."/>
        </authorList>
    </citation>
    <scope>NUCLEOTIDE SEQUENCE</scope>
</reference>
<dbReference type="AlphaFoldDB" id="A0A1D1Y667"/>
<dbReference type="GO" id="GO:0003700">
    <property type="term" value="F:DNA-binding transcription factor activity"/>
    <property type="evidence" value="ECO:0007669"/>
    <property type="project" value="InterPro"/>
</dbReference>
<dbReference type="Gene3D" id="3.30.730.10">
    <property type="entry name" value="AP2/ERF domain"/>
    <property type="match status" value="1"/>
</dbReference>
<evidence type="ECO:0000256" key="5">
    <source>
        <dbReference type="ARBA" id="ARBA00023242"/>
    </source>
</evidence>
<feature type="domain" description="AP2/ERF" evidence="7">
    <location>
        <begin position="1"/>
        <end position="46"/>
    </location>
</feature>
<dbReference type="GO" id="GO:0005634">
    <property type="term" value="C:nucleus"/>
    <property type="evidence" value="ECO:0007669"/>
    <property type="project" value="UniProtKB-SubCell"/>
</dbReference>
<organism evidence="8">
    <name type="scientific">Anthurium amnicola</name>
    <dbReference type="NCBI Taxonomy" id="1678845"/>
    <lineage>
        <taxon>Eukaryota</taxon>
        <taxon>Viridiplantae</taxon>
        <taxon>Streptophyta</taxon>
        <taxon>Embryophyta</taxon>
        <taxon>Tracheophyta</taxon>
        <taxon>Spermatophyta</taxon>
        <taxon>Magnoliopsida</taxon>
        <taxon>Liliopsida</taxon>
        <taxon>Araceae</taxon>
        <taxon>Pothoideae</taxon>
        <taxon>Potheae</taxon>
        <taxon>Anthurium</taxon>
    </lineage>
</organism>
<evidence type="ECO:0000256" key="4">
    <source>
        <dbReference type="ARBA" id="ARBA00023163"/>
    </source>
</evidence>
<feature type="non-terminal residue" evidence="8">
    <location>
        <position position="1"/>
    </location>
</feature>
<comment type="subcellular location">
    <subcellularLocation>
        <location evidence="1">Nucleus</location>
    </subcellularLocation>
</comment>
<keyword evidence="2" id="KW-0805">Transcription regulation</keyword>
<dbReference type="GO" id="GO:0003677">
    <property type="term" value="F:DNA binding"/>
    <property type="evidence" value="ECO:0007669"/>
    <property type="project" value="UniProtKB-KW"/>
</dbReference>
<dbReference type="InterPro" id="IPR016177">
    <property type="entry name" value="DNA-bd_dom_sf"/>
</dbReference>
<evidence type="ECO:0000259" key="7">
    <source>
        <dbReference type="PROSITE" id="PS51032"/>
    </source>
</evidence>
<proteinExistence type="predicted"/>
<dbReference type="InterPro" id="IPR044808">
    <property type="entry name" value="ERF_plant"/>
</dbReference>
<dbReference type="InterPro" id="IPR036955">
    <property type="entry name" value="AP2/ERF_dom_sf"/>
</dbReference>
<dbReference type="InterPro" id="IPR001471">
    <property type="entry name" value="AP2/ERF_dom"/>
</dbReference>
<keyword evidence="4" id="KW-0804">Transcription</keyword>
<dbReference type="GO" id="GO:0009873">
    <property type="term" value="P:ethylene-activated signaling pathway"/>
    <property type="evidence" value="ECO:0007669"/>
    <property type="project" value="InterPro"/>
</dbReference>
<dbReference type="PROSITE" id="PS51032">
    <property type="entry name" value="AP2_ERF"/>
    <property type="match status" value="1"/>
</dbReference>
<dbReference type="PANTHER" id="PTHR31190">
    <property type="entry name" value="DNA-BINDING DOMAIN"/>
    <property type="match status" value="1"/>
</dbReference>
<dbReference type="EMBL" id="GDJX01017823">
    <property type="protein sequence ID" value="JAT50113.1"/>
    <property type="molecule type" value="Transcribed_RNA"/>
</dbReference>
<sequence length="152" mass="16417">WAAEIRDPTKGARIWLGTFDTAEGAAAAYDEAALRFKGTKAKLNFPERAQASPDLARFLLSPPAIPTPPPPPPYPDLLQYAQLLRGGDEELQSVASSLYGRTFFSPDSSQMPSPSSGGPSQGNYALRFPPFDSSTSSSSDPQEQEKKRRSGQ</sequence>
<name>A0A1D1Y667_9ARAE</name>
<feature type="compositionally biased region" description="Low complexity" evidence="6">
    <location>
        <begin position="105"/>
        <end position="122"/>
    </location>
</feature>
<keyword evidence="3" id="KW-0238">DNA-binding</keyword>
<dbReference type="SUPFAM" id="SSF54171">
    <property type="entry name" value="DNA-binding domain"/>
    <property type="match status" value="1"/>
</dbReference>
<dbReference type="SMART" id="SM00380">
    <property type="entry name" value="AP2"/>
    <property type="match status" value="1"/>
</dbReference>
<gene>
    <name evidence="8" type="primary">ERF113_0</name>
    <name evidence="8" type="ORF">g.72692</name>
</gene>
<evidence type="ECO:0000256" key="6">
    <source>
        <dbReference type="SAM" id="MobiDB-lite"/>
    </source>
</evidence>
<feature type="region of interest" description="Disordered" evidence="6">
    <location>
        <begin position="102"/>
        <end position="152"/>
    </location>
</feature>
<accession>A0A1D1Y667</accession>
<evidence type="ECO:0000256" key="1">
    <source>
        <dbReference type="ARBA" id="ARBA00004123"/>
    </source>
</evidence>
<protein>
    <submittedName>
        <fullName evidence="8">Ethylene-responsive transcription factor ERF113</fullName>
    </submittedName>
</protein>